<dbReference type="GO" id="GO:0005886">
    <property type="term" value="C:plasma membrane"/>
    <property type="evidence" value="ECO:0007669"/>
    <property type="project" value="TreeGrafter"/>
</dbReference>
<dbReference type="PANTHER" id="PTHR22754:SF32">
    <property type="entry name" value="DISCO-INTERACTING PROTEIN 2"/>
    <property type="match status" value="1"/>
</dbReference>
<evidence type="ECO:0000256" key="4">
    <source>
        <dbReference type="ARBA" id="ARBA00022843"/>
    </source>
</evidence>
<dbReference type="Gene3D" id="3.30.300.30">
    <property type="match status" value="1"/>
</dbReference>
<dbReference type="GO" id="GO:0016874">
    <property type="term" value="F:ligase activity"/>
    <property type="evidence" value="ECO:0007669"/>
    <property type="project" value="UniProtKB-KW"/>
</dbReference>
<dbReference type="AlphaFoldDB" id="A0A5B1BQB2"/>
<dbReference type="GO" id="GO:0070566">
    <property type="term" value="F:adenylyltransferase activity"/>
    <property type="evidence" value="ECO:0007669"/>
    <property type="project" value="TreeGrafter"/>
</dbReference>
<keyword evidence="3 6" id="KW-0436">Ligase</keyword>
<dbReference type="RefSeq" id="WP_149653333.1">
    <property type="nucleotide sequence ID" value="NZ_VTZN01000030.1"/>
</dbReference>
<dbReference type="EMBL" id="VTZN01000030">
    <property type="protein sequence ID" value="KAA1250877.1"/>
    <property type="molecule type" value="Genomic_DNA"/>
</dbReference>
<evidence type="ECO:0000259" key="5">
    <source>
        <dbReference type="Pfam" id="PF00501"/>
    </source>
</evidence>
<comment type="caution">
    <text evidence="6">The sequence shown here is derived from an EMBL/GenBank/DDBJ whole genome shotgun (WGS) entry which is preliminary data.</text>
</comment>
<dbReference type="InterPro" id="IPR045851">
    <property type="entry name" value="AMP-bd_C_sf"/>
</dbReference>
<keyword evidence="2" id="KW-1017">Isopeptide bond</keyword>
<dbReference type="InterPro" id="IPR042099">
    <property type="entry name" value="ANL_N_sf"/>
</dbReference>
<dbReference type="PANTHER" id="PTHR22754">
    <property type="entry name" value="DISCO-INTERACTING PROTEIN 2 DIP2 -RELATED"/>
    <property type="match status" value="1"/>
</dbReference>
<name>A0A5B1BQB2_MYCSI</name>
<accession>A0A5B1BQB2</accession>
<protein>
    <submittedName>
        <fullName evidence="6">Fatty acyl-AMP ligase</fullName>
    </submittedName>
</protein>
<feature type="domain" description="AMP-dependent synthetase/ligase" evidence="5">
    <location>
        <begin position="25"/>
        <end position="401"/>
    </location>
</feature>
<evidence type="ECO:0000256" key="1">
    <source>
        <dbReference type="ARBA" id="ARBA00006432"/>
    </source>
</evidence>
<dbReference type="GO" id="GO:0006633">
    <property type="term" value="P:fatty acid biosynthetic process"/>
    <property type="evidence" value="ECO:0007669"/>
    <property type="project" value="TreeGrafter"/>
</dbReference>
<dbReference type="Gene3D" id="3.40.50.12780">
    <property type="entry name" value="N-terminal domain of ligase-like"/>
    <property type="match status" value="1"/>
</dbReference>
<evidence type="ECO:0000313" key="7">
    <source>
        <dbReference type="Proteomes" id="UP000324701"/>
    </source>
</evidence>
<keyword evidence="7" id="KW-1185">Reference proteome</keyword>
<comment type="similarity">
    <text evidence="1">Belongs to the ATP-dependent AMP-binding enzyme family.</text>
</comment>
<dbReference type="CDD" id="cd05931">
    <property type="entry name" value="FAAL"/>
    <property type="match status" value="1"/>
</dbReference>
<dbReference type="Proteomes" id="UP000324701">
    <property type="component" value="Unassembled WGS sequence"/>
</dbReference>
<dbReference type="SUPFAM" id="SSF56801">
    <property type="entry name" value="Acetyl-CoA synthetase-like"/>
    <property type="match status" value="1"/>
</dbReference>
<gene>
    <name evidence="6" type="ORF">F0Q45_07460</name>
</gene>
<reference evidence="6 7" key="1">
    <citation type="submission" date="2019-09" db="EMBL/GenBank/DDBJ databases">
        <title>Report of infection by Mycobacterium simiae a patient suffering from pulmonary tuberculosis.</title>
        <authorList>
            <person name="Mohanty P.S."/>
            <person name="Bansal A.K."/>
            <person name="Singh H."/>
            <person name="Sharma S."/>
            <person name="Patil S.A."/>
            <person name="Upadhaya P."/>
            <person name="Singh P.K."/>
            <person name="Kumar D."/>
            <person name="Kumar S."/>
            <person name="Singh R.K."/>
            <person name="Chaudhary B."/>
        </authorList>
    </citation>
    <scope>NUCLEOTIDE SEQUENCE [LARGE SCALE GENOMIC DNA]</scope>
    <source>
        <strain evidence="6 7">JAL-560-SIM</strain>
    </source>
</reference>
<dbReference type="PROSITE" id="PS00455">
    <property type="entry name" value="AMP_BINDING"/>
    <property type="match status" value="1"/>
</dbReference>
<dbReference type="NCBIfam" id="NF005850">
    <property type="entry name" value="PRK07768.1"/>
    <property type="match status" value="1"/>
</dbReference>
<keyword evidence="4" id="KW-0832">Ubl conjugation</keyword>
<evidence type="ECO:0000313" key="6">
    <source>
        <dbReference type="EMBL" id="KAA1250877.1"/>
    </source>
</evidence>
<dbReference type="OrthoDB" id="3671040at2"/>
<sequence>MSRFTEKMVRNARQTTKGMVTGEPHTPVRHTWGEVHERARRIAGGLATVGVGHGDAVGVLAGAPVEIAPTAQGLWIRGASLTMLHQPTPRTDLALWAEDTTTVVDMIEAKAVIISDPFMAAAPVLAERGIKVLTVEQLLASDPIDPIETGEDDLALMQLTSGSTGSPKAVQITHRNLFANLEAMYISAEYNEDTDVMVSWLPLFHDMGMIGFLTVPMYFGGELVKVTPMDFMRDTLLWAKLIDKYQGTMTAAPNFAYSLFAKRLRKQAKPGQFDLSTLRFALSGAEPVEPADVEHLCEAGAPFGLKPQAILPAYGMAEITLAVAFSECGAGLVVDEVDADLLAALRRAVPATKGNTRRLASLGPLLQGIEARIVDEDGNVLPARGVGVIELRGESVTPGYLTMGGFIPAQDQQGWYDTGDVGYRMENGHVVVCGRVKDVIIMAGRNIYPTDIERAAGRVEGVRPGCAVAVRLDAGHSRETFAVAVESNAFEDPAEVRRIEHQVAHEVVAEVDMRPRNVVVLGPGTIPKTPSGKLRRANSVTLVT</sequence>
<proteinExistence type="inferred from homology"/>
<dbReference type="InterPro" id="IPR020845">
    <property type="entry name" value="AMP-binding_CS"/>
</dbReference>
<organism evidence="6 7">
    <name type="scientific">Mycobacterium simiae</name>
    <name type="common">Mycobacterium habana</name>
    <dbReference type="NCBI Taxonomy" id="1784"/>
    <lineage>
        <taxon>Bacteria</taxon>
        <taxon>Bacillati</taxon>
        <taxon>Actinomycetota</taxon>
        <taxon>Actinomycetes</taxon>
        <taxon>Mycobacteriales</taxon>
        <taxon>Mycobacteriaceae</taxon>
        <taxon>Mycobacterium</taxon>
        <taxon>Mycobacterium simiae complex</taxon>
    </lineage>
</organism>
<evidence type="ECO:0000256" key="2">
    <source>
        <dbReference type="ARBA" id="ARBA00022499"/>
    </source>
</evidence>
<evidence type="ECO:0000256" key="3">
    <source>
        <dbReference type="ARBA" id="ARBA00022598"/>
    </source>
</evidence>
<dbReference type="Pfam" id="PF00501">
    <property type="entry name" value="AMP-binding"/>
    <property type="match status" value="1"/>
</dbReference>
<dbReference type="InterPro" id="IPR000873">
    <property type="entry name" value="AMP-dep_synth/lig_dom"/>
</dbReference>
<dbReference type="FunFam" id="3.30.300.30:FF:000013">
    <property type="entry name" value="Long-chain fatty acid--CoA ligase"/>
    <property type="match status" value="1"/>
</dbReference>
<dbReference type="InterPro" id="IPR040097">
    <property type="entry name" value="FAAL/FAAC"/>
</dbReference>